<comment type="pathway">
    <text evidence="2 7">Metabolic intermediate biosynthesis; chorismate biosynthesis; chorismate from D-erythrose 4-phosphate and phosphoenolpyruvate: step 3/7.</text>
</comment>
<evidence type="ECO:0000256" key="3">
    <source>
        <dbReference type="ARBA" id="ARBA00011037"/>
    </source>
</evidence>
<evidence type="ECO:0000256" key="6">
    <source>
        <dbReference type="ARBA" id="ARBA00023239"/>
    </source>
</evidence>
<dbReference type="OrthoDB" id="9790793at2"/>
<keyword evidence="12" id="KW-1185">Reference proteome</keyword>
<evidence type="ECO:0000256" key="1">
    <source>
        <dbReference type="ARBA" id="ARBA00001864"/>
    </source>
</evidence>
<dbReference type="InterPro" id="IPR001874">
    <property type="entry name" value="DHquinase_II"/>
</dbReference>
<dbReference type="NCBIfam" id="NF003807">
    <property type="entry name" value="PRK05395.1-4"/>
    <property type="match status" value="1"/>
</dbReference>
<dbReference type="Gene3D" id="3.40.50.9100">
    <property type="entry name" value="Dehydroquinase, class II"/>
    <property type="match status" value="1"/>
</dbReference>
<dbReference type="NCBIfam" id="TIGR01088">
    <property type="entry name" value="aroQ"/>
    <property type="match status" value="1"/>
</dbReference>
<dbReference type="CDD" id="cd00466">
    <property type="entry name" value="DHQase_II"/>
    <property type="match status" value="1"/>
</dbReference>
<reference evidence="11 12" key="1">
    <citation type="submission" date="2019-07" db="EMBL/GenBank/DDBJ databases">
        <title>Allobacillus sp. nov. SKP isolated from shrimp paste of Euphausiacea.</title>
        <authorList>
            <person name="Kanchanasin P."/>
            <person name="Tanasupawat S."/>
            <person name="Shi W."/>
            <person name="Wu L."/>
            <person name="Ma J."/>
        </authorList>
    </citation>
    <scope>NUCLEOTIDE SEQUENCE [LARGE SCALE GENOMIC DNA]</scope>
    <source>
        <strain evidence="11 12">SKP4-8</strain>
    </source>
</reference>
<dbReference type="PANTHER" id="PTHR21272">
    <property type="entry name" value="CATABOLIC 3-DEHYDROQUINASE"/>
    <property type="match status" value="1"/>
</dbReference>
<dbReference type="UniPathway" id="UPA00053">
    <property type="reaction ID" value="UER00086"/>
</dbReference>
<dbReference type="HAMAP" id="MF_00169">
    <property type="entry name" value="AroQ"/>
    <property type="match status" value="1"/>
</dbReference>
<feature type="binding site" evidence="7 9">
    <location>
        <position position="87"/>
    </location>
    <ligand>
        <name>substrate</name>
    </ligand>
</feature>
<keyword evidence="7" id="KW-0057">Aromatic amino acid biosynthesis</keyword>
<evidence type="ECO:0000256" key="9">
    <source>
        <dbReference type="PIRSR" id="PIRSR001399-2"/>
    </source>
</evidence>
<feature type="binding site" evidence="7 9">
    <location>
        <position position="111"/>
    </location>
    <ligand>
        <name>substrate</name>
    </ligand>
</feature>
<evidence type="ECO:0000256" key="7">
    <source>
        <dbReference type="HAMAP-Rule" id="MF_00169"/>
    </source>
</evidence>
<feature type="active site" description="Proton acceptor" evidence="7 8">
    <location>
        <position position="23"/>
    </location>
</feature>
<dbReference type="GO" id="GO:0019631">
    <property type="term" value="P:quinate catabolic process"/>
    <property type="evidence" value="ECO:0007669"/>
    <property type="project" value="TreeGrafter"/>
</dbReference>
<comment type="similarity">
    <text evidence="3 7">Belongs to the type-II 3-dehydroquinase family.</text>
</comment>
<feature type="site" description="Transition state stabilizer" evidence="7 10">
    <location>
        <position position="18"/>
    </location>
</feature>
<dbReference type="Pfam" id="PF01220">
    <property type="entry name" value="DHquinase_II"/>
    <property type="match status" value="1"/>
</dbReference>
<dbReference type="GO" id="GO:0008652">
    <property type="term" value="P:amino acid biosynthetic process"/>
    <property type="evidence" value="ECO:0007669"/>
    <property type="project" value="UniProtKB-KW"/>
</dbReference>
<evidence type="ECO:0000256" key="4">
    <source>
        <dbReference type="ARBA" id="ARBA00011193"/>
    </source>
</evidence>
<dbReference type="NCBIfam" id="NF003806">
    <property type="entry name" value="PRK05395.1-3"/>
    <property type="match status" value="1"/>
</dbReference>
<evidence type="ECO:0000256" key="8">
    <source>
        <dbReference type="PIRSR" id="PIRSR001399-1"/>
    </source>
</evidence>
<dbReference type="RefSeq" id="WP_144087433.1">
    <property type="nucleotide sequence ID" value="NZ_VMHE01000001.1"/>
</dbReference>
<dbReference type="PIRSF" id="PIRSF001399">
    <property type="entry name" value="DHquinase_II"/>
    <property type="match status" value="1"/>
</dbReference>
<dbReference type="SUPFAM" id="SSF52304">
    <property type="entry name" value="Type II 3-dehydroquinate dehydratase"/>
    <property type="match status" value="1"/>
</dbReference>
<dbReference type="InterPro" id="IPR036441">
    <property type="entry name" value="DHquinase_II_sf"/>
</dbReference>
<proteinExistence type="inferred from homology"/>
<dbReference type="GO" id="GO:0009423">
    <property type="term" value="P:chorismate biosynthetic process"/>
    <property type="evidence" value="ECO:0007669"/>
    <property type="project" value="UniProtKB-UniRule"/>
</dbReference>
<dbReference type="GO" id="GO:0003855">
    <property type="term" value="F:3-dehydroquinate dehydratase activity"/>
    <property type="evidence" value="ECO:0007669"/>
    <property type="project" value="UniProtKB-UniRule"/>
</dbReference>
<dbReference type="Proteomes" id="UP000316425">
    <property type="component" value="Unassembled WGS sequence"/>
</dbReference>
<name>A0A556PTF7_9BACI</name>
<feature type="binding site" evidence="7 9">
    <location>
        <position position="80"/>
    </location>
    <ligand>
        <name>substrate</name>
    </ligand>
</feature>
<comment type="subunit">
    <text evidence="4 7">Homododecamer.</text>
</comment>
<comment type="caution">
    <text evidence="11">The sequence shown here is derived from an EMBL/GenBank/DDBJ whole genome shotgun (WGS) entry which is preliminary data.</text>
</comment>
<keyword evidence="7" id="KW-0028">Amino-acid biosynthesis</keyword>
<organism evidence="11 12">
    <name type="scientific">Allobacillus salarius</name>
    <dbReference type="NCBI Taxonomy" id="1955272"/>
    <lineage>
        <taxon>Bacteria</taxon>
        <taxon>Bacillati</taxon>
        <taxon>Bacillota</taxon>
        <taxon>Bacilli</taxon>
        <taxon>Bacillales</taxon>
        <taxon>Bacillaceae</taxon>
        <taxon>Allobacillus</taxon>
    </lineage>
</organism>
<evidence type="ECO:0000256" key="5">
    <source>
        <dbReference type="ARBA" id="ARBA00012060"/>
    </source>
</evidence>
<evidence type="ECO:0000313" key="12">
    <source>
        <dbReference type="Proteomes" id="UP000316425"/>
    </source>
</evidence>
<dbReference type="NCBIfam" id="NF003805">
    <property type="entry name" value="PRK05395.1-2"/>
    <property type="match status" value="1"/>
</dbReference>
<evidence type="ECO:0000256" key="10">
    <source>
        <dbReference type="PIRSR" id="PIRSR001399-3"/>
    </source>
</evidence>
<comment type="function">
    <text evidence="7">Catalyzes a trans-dehydration via an enolate intermediate.</text>
</comment>
<accession>A0A556PTF7</accession>
<comment type="catalytic activity">
    <reaction evidence="1 7">
        <text>3-dehydroquinate = 3-dehydroshikimate + H2O</text>
        <dbReference type="Rhea" id="RHEA:21096"/>
        <dbReference type="ChEBI" id="CHEBI:15377"/>
        <dbReference type="ChEBI" id="CHEBI:16630"/>
        <dbReference type="ChEBI" id="CHEBI:32364"/>
        <dbReference type="EC" id="4.2.1.10"/>
    </reaction>
</comment>
<evidence type="ECO:0000313" key="11">
    <source>
        <dbReference type="EMBL" id="TSJ67674.1"/>
    </source>
</evidence>
<feature type="binding site" evidence="7 9">
    <location>
        <position position="74"/>
    </location>
    <ligand>
        <name>substrate</name>
    </ligand>
</feature>
<dbReference type="AlphaFoldDB" id="A0A556PTF7"/>
<feature type="binding site" evidence="7 9">
    <location>
        <begin position="101"/>
        <end position="102"/>
    </location>
    <ligand>
        <name>substrate</name>
    </ligand>
</feature>
<evidence type="ECO:0000256" key="2">
    <source>
        <dbReference type="ARBA" id="ARBA00004902"/>
    </source>
</evidence>
<dbReference type="EMBL" id="VMHE01000001">
    <property type="protein sequence ID" value="TSJ67674.1"/>
    <property type="molecule type" value="Genomic_DNA"/>
</dbReference>
<feature type="active site" description="Proton donor" evidence="7 8">
    <location>
        <position position="100"/>
    </location>
</feature>
<dbReference type="EC" id="4.2.1.10" evidence="5 7"/>
<dbReference type="GO" id="GO:0009073">
    <property type="term" value="P:aromatic amino acid family biosynthetic process"/>
    <property type="evidence" value="ECO:0007669"/>
    <property type="project" value="UniProtKB-KW"/>
</dbReference>
<protein>
    <recommendedName>
        <fullName evidence="5 7">3-dehydroquinate dehydratase</fullName>
        <shortName evidence="7">3-dehydroquinase</shortName>
        <ecNumber evidence="5 7">4.2.1.10</ecNumber>
    </recommendedName>
    <alternativeName>
        <fullName evidence="7">Type II DHQase</fullName>
    </alternativeName>
</protein>
<gene>
    <name evidence="7 11" type="primary">aroQ</name>
    <name evidence="11" type="ORF">FPQ13_00980</name>
</gene>
<dbReference type="PANTHER" id="PTHR21272:SF3">
    <property type="entry name" value="CATABOLIC 3-DEHYDROQUINASE"/>
    <property type="match status" value="1"/>
</dbReference>
<sequence>MEKILLLNGPNLNMLGKRNPQVYGTVDLDSIEKNVRKLLAEHNISLVSFQSNHEGELIDALHEANGQYGGIIFNPGAYAHTSIAIRDAVEAIATPVVEVHISNIYARESFRQHSYLSPVVSGQITGFGIDGYLMAAYSFLNKQS</sequence>
<keyword evidence="6 7" id="KW-0456">Lyase</keyword>